<dbReference type="HAMAP" id="MF_00204">
    <property type="entry name" value="UvrB"/>
    <property type="match status" value="1"/>
</dbReference>
<comment type="subunit">
    <text evidence="11 13 14">Forms a heterotetramer with UvrA during the search for lesions. Interacts with UvrC in an incision complex.</text>
</comment>
<dbReference type="GO" id="GO:0009432">
    <property type="term" value="P:SOS response"/>
    <property type="evidence" value="ECO:0007669"/>
    <property type="project" value="UniProtKB-UniRule"/>
</dbReference>
<comment type="caution">
    <text evidence="19">The sequence shown here is derived from an EMBL/GenBank/DDBJ whole genome shotgun (WGS) entry which is preliminary data.</text>
</comment>
<evidence type="ECO:0000256" key="15">
    <source>
        <dbReference type="SAM" id="MobiDB-lite"/>
    </source>
</evidence>
<evidence type="ECO:0000256" key="11">
    <source>
        <dbReference type="ARBA" id="ARBA00026033"/>
    </source>
</evidence>
<dbReference type="Pfam" id="PF04851">
    <property type="entry name" value="ResIII"/>
    <property type="match status" value="1"/>
</dbReference>
<sequence length="742" mass="84107">MARYGLATGRFPWYAGGPEWSIPVICPGVYWQAASGEPGEAAPPHPAKCEDHGAWHQRDSELSIFKLKAPFEPSGDQPQAMAKLIAGIQEGDRFQTLVGVTGSGKTFTMANVIKEFDRPVLVLSHNKTLAAQLYSEFKAFFPENAVEYFVSYYDYYQPEAYVPTIDLYIAKDADINEDIARLRHSTIRSLIERKDVIVVSSISCIYGWDSPEEYREGLLTVTQGAAMKRDDIARSLIGLRYERVEDVGKGGTFRVRGSTVEVMPKETETGIRIRLSLDGMVEKIQEFDLGSRQVIKEYKEFIFFPAAQFVTSPERIEKYIALIQKDMEDRIAVFTSLNKFVEAQRIEERTKNDIEMLREAGYCTGIENYSRYFSGRAPGSEPYTLLSFLPKDFLLFVDESHISVPQIRGMFNGDHQRKQTLIDYGFRLPSALDNRPLMFDEFMRYVQQAIFVSATPSEYEYQVSAQVAQQLLRPTGLVDPLIEVRPSKDQVPNLVGEIRQRVEKQERVLVTTLTKKSSELLADYLQQEGIKAQYLHSDLDALARVHILRQLRSGDIDVLVGINLLREGLDLPEVSLVAILDADKEGFLRSETSLLQTMGRAARNVSGTIIMYADEITGSMSRAMAESRRRREYQLNYNEEHGITPQTIHKAISELIDLPWRKPDEVEKLGKEMLAKMSPTEVQALVIQLNEEMLSHAESLDFEEAAKLRDKIAQLRALLTGEKPPKLQAPGLMPHMGRHRGR</sequence>
<dbReference type="PANTHER" id="PTHR24029">
    <property type="entry name" value="UVRABC SYSTEM PROTEIN B"/>
    <property type="match status" value="1"/>
</dbReference>
<keyword evidence="9 13" id="KW-0234">DNA repair</keyword>
<comment type="function">
    <text evidence="13">The UvrABC repair system catalyzes the recognition and processing of DNA lesions. A damage recognition complex composed of 2 UvrA and 2 UvrB subunits scans DNA for abnormalities. Upon binding of the UvrA(2)B(2) complex to a putative damaged site, the DNA wraps around one UvrB monomer. DNA wrap is dependent on ATP binding by UvrB and probably causes local melting of the DNA helix, facilitating insertion of UvrB beta-hairpin between the DNA strands. Then UvrB probes one DNA strand for the presence of a lesion. If a lesion is found the UvrA subunits dissociate and the UvrB-DNA preincision complex is formed. This complex is subsequently bound by UvrC and the second UvrB is released. If no lesion is found, the DNA wraps around the other UvrB subunit that will check the other stand for damage.</text>
</comment>
<evidence type="ECO:0000256" key="5">
    <source>
        <dbReference type="ARBA" id="ARBA00022763"/>
    </source>
</evidence>
<reference evidence="19 20" key="1">
    <citation type="submission" date="2018-09" db="EMBL/GenBank/DDBJ databases">
        <title>Discovery and Ecogenomic Context for Candidatus Cryosericales, a Global Caldiserica Order Active in Thawing Permafrost.</title>
        <authorList>
            <person name="Martinez M.A."/>
            <person name="Woodcroft B.J."/>
            <person name="Ignacio Espinoza J.C."/>
            <person name="Zayed A."/>
            <person name="Singleton C.M."/>
            <person name="Boyd J."/>
            <person name="Li Y.-F."/>
            <person name="Purvine S."/>
            <person name="Maughan H."/>
            <person name="Hodgkins S.B."/>
            <person name="Anderson D."/>
            <person name="Sederholm M."/>
            <person name="Temperton B."/>
            <person name="Saleska S.R."/>
            <person name="Tyson G.W."/>
            <person name="Rich V.I."/>
        </authorList>
    </citation>
    <scope>NUCLEOTIDE SEQUENCE [LARGE SCALE GENOMIC DNA]</scope>
    <source>
        <strain evidence="19 20">SMC1</strain>
    </source>
</reference>
<dbReference type="GO" id="GO:0005524">
    <property type="term" value="F:ATP binding"/>
    <property type="evidence" value="ECO:0007669"/>
    <property type="project" value="UniProtKB-UniRule"/>
</dbReference>
<dbReference type="PROSITE" id="PS50151">
    <property type="entry name" value="UVR"/>
    <property type="match status" value="1"/>
</dbReference>
<gene>
    <name evidence="13 19" type="primary">uvrB</name>
    <name evidence="19" type="ORF">SMC1_02910</name>
</gene>
<dbReference type="GO" id="GO:0009381">
    <property type="term" value="F:excinuclease ABC activity"/>
    <property type="evidence" value="ECO:0007669"/>
    <property type="project" value="UniProtKB-UniRule"/>
</dbReference>
<keyword evidence="6 13" id="KW-0228">DNA excision</keyword>
<keyword evidence="20" id="KW-1185">Reference proteome</keyword>
<evidence type="ECO:0000256" key="10">
    <source>
        <dbReference type="ARBA" id="ARBA00023236"/>
    </source>
</evidence>
<evidence type="ECO:0000256" key="8">
    <source>
        <dbReference type="ARBA" id="ARBA00022881"/>
    </source>
</evidence>
<evidence type="ECO:0000256" key="4">
    <source>
        <dbReference type="ARBA" id="ARBA00022741"/>
    </source>
</evidence>
<comment type="subcellular location">
    <subcellularLocation>
        <location evidence="1 13 14">Cytoplasm</location>
    </subcellularLocation>
</comment>
<dbReference type="Gene3D" id="3.40.50.300">
    <property type="entry name" value="P-loop containing nucleotide triphosphate hydrolases"/>
    <property type="match status" value="3"/>
</dbReference>
<feature type="region of interest" description="Disordered" evidence="15">
    <location>
        <begin position="723"/>
        <end position="742"/>
    </location>
</feature>
<dbReference type="Pfam" id="PF00271">
    <property type="entry name" value="Helicase_C"/>
    <property type="match status" value="1"/>
</dbReference>
<evidence type="ECO:0000259" key="18">
    <source>
        <dbReference type="PROSITE" id="PS51194"/>
    </source>
</evidence>
<dbReference type="InterPro" id="IPR001943">
    <property type="entry name" value="UVR_dom"/>
</dbReference>
<dbReference type="Gene3D" id="4.10.860.10">
    <property type="entry name" value="UVR domain"/>
    <property type="match status" value="1"/>
</dbReference>
<keyword evidence="4 13" id="KW-0547">Nucleotide-binding</keyword>
<comment type="domain">
    <text evidence="13">The beta-hairpin motif is involved in DNA binding.</text>
</comment>
<dbReference type="PROSITE" id="PS51194">
    <property type="entry name" value="HELICASE_CTER"/>
    <property type="match status" value="1"/>
</dbReference>
<dbReference type="Pfam" id="PF17757">
    <property type="entry name" value="UvrB_inter"/>
    <property type="match status" value="1"/>
</dbReference>
<evidence type="ECO:0000256" key="9">
    <source>
        <dbReference type="ARBA" id="ARBA00023204"/>
    </source>
</evidence>
<dbReference type="NCBIfam" id="NF003673">
    <property type="entry name" value="PRK05298.1"/>
    <property type="match status" value="1"/>
</dbReference>
<keyword evidence="8 13" id="KW-0267">Excision nuclease</keyword>
<dbReference type="InterPro" id="IPR004807">
    <property type="entry name" value="UvrB"/>
</dbReference>
<evidence type="ECO:0000259" key="16">
    <source>
        <dbReference type="PROSITE" id="PS50151"/>
    </source>
</evidence>
<dbReference type="OrthoDB" id="9806651at2"/>
<dbReference type="InterPro" id="IPR027417">
    <property type="entry name" value="P-loop_NTPase"/>
</dbReference>
<dbReference type="GO" id="GO:0005737">
    <property type="term" value="C:cytoplasm"/>
    <property type="evidence" value="ECO:0007669"/>
    <property type="project" value="UniProtKB-SubCell"/>
</dbReference>
<evidence type="ECO:0000256" key="2">
    <source>
        <dbReference type="ARBA" id="ARBA00008533"/>
    </source>
</evidence>
<dbReference type="InterPro" id="IPR041471">
    <property type="entry name" value="UvrB_inter"/>
</dbReference>
<feature type="short sequence motif" description="Beta-hairpin" evidence="13">
    <location>
        <begin position="152"/>
        <end position="175"/>
    </location>
</feature>
<feature type="domain" description="Helicase C-terminal" evidence="18">
    <location>
        <begin position="490"/>
        <end position="656"/>
    </location>
</feature>
<dbReference type="CDD" id="cd17916">
    <property type="entry name" value="DEXHc_UvrB"/>
    <property type="match status" value="1"/>
</dbReference>
<dbReference type="Pfam" id="PF12344">
    <property type="entry name" value="UvrB"/>
    <property type="match status" value="1"/>
</dbReference>
<evidence type="ECO:0000256" key="7">
    <source>
        <dbReference type="ARBA" id="ARBA00022840"/>
    </source>
</evidence>
<dbReference type="InterPro" id="IPR014001">
    <property type="entry name" value="Helicase_ATP-bd"/>
</dbReference>
<protein>
    <recommendedName>
        <fullName evidence="12 13">UvrABC system protein B</fullName>
        <shortName evidence="13">Protein UvrB</shortName>
    </recommendedName>
    <alternativeName>
        <fullName evidence="13">Excinuclease ABC subunit B</fullName>
    </alternativeName>
</protein>
<dbReference type="GO" id="GO:0009380">
    <property type="term" value="C:excinuclease repair complex"/>
    <property type="evidence" value="ECO:0007669"/>
    <property type="project" value="InterPro"/>
</dbReference>
<dbReference type="SUPFAM" id="SSF52540">
    <property type="entry name" value="P-loop containing nucleoside triphosphate hydrolases"/>
    <property type="match status" value="2"/>
</dbReference>
<dbReference type="NCBIfam" id="TIGR00631">
    <property type="entry name" value="uvrb"/>
    <property type="match status" value="1"/>
</dbReference>
<feature type="domain" description="Helicase ATP-binding" evidence="17">
    <location>
        <begin position="86"/>
        <end position="241"/>
    </location>
</feature>
<dbReference type="GO" id="GO:0006289">
    <property type="term" value="P:nucleotide-excision repair"/>
    <property type="evidence" value="ECO:0007669"/>
    <property type="project" value="UniProtKB-UniRule"/>
</dbReference>
<feature type="binding site" evidence="13">
    <location>
        <begin position="99"/>
        <end position="106"/>
    </location>
    <ligand>
        <name>ATP</name>
        <dbReference type="ChEBI" id="CHEBI:30616"/>
    </ligand>
</feature>
<dbReference type="InterPro" id="IPR001650">
    <property type="entry name" value="Helicase_C-like"/>
</dbReference>
<dbReference type="CDD" id="cd18790">
    <property type="entry name" value="SF2_C_UvrB"/>
    <property type="match status" value="1"/>
</dbReference>
<evidence type="ECO:0000256" key="13">
    <source>
        <dbReference type="HAMAP-Rule" id="MF_00204"/>
    </source>
</evidence>
<dbReference type="Proteomes" id="UP000266113">
    <property type="component" value="Unassembled WGS sequence"/>
</dbReference>
<dbReference type="AlphaFoldDB" id="A0A398E3G1"/>
<evidence type="ECO:0000256" key="3">
    <source>
        <dbReference type="ARBA" id="ARBA00022490"/>
    </source>
</evidence>
<name>A0A398E3G1_9BACT</name>
<evidence type="ECO:0000256" key="12">
    <source>
        <dbReference type="ARBA" id="ARBA00029504"/>
    </source>
</evidence>
<dbReference type="SMART" id="SM00490">
    <property type="entry name" value="HELICc"/>
    <property type="match status" value="1"/>
</dbReference>
<evidence type="ECO:0000256" key="6">
    <source>
        <dbReference type="ARBA" id="ARBA00022769"/>
    </source>
</evidence>
<dbReference type="Pfam" id="PF02151">
    <property type="entry name" value="UVR"/>
    <property type="match status" value="1"/>
</dbReference>
<dbReference type="SUPFAM" id="SSF46600">
    <property type="entry name" value="C-terminal UvrC-binding domain of UvrB"/>
    <property type="match status" value="1"/>
</dbReference>
<dbReference type="EMBL" id="QXIY01000011">
    <property type="protein sequence ID" value="RIE17171.1"/>
    <property type="molecule type" value="Genomic_DNA"/>
</dbReference>
<organism evidence="19 20">
    <name type="scientific">Candidatus Cryosericum septentrionale</name>
    <dbReference type="NCBI Taxonomy" id="2290913"/>
    <lineage>
        <taxon>Bacteria</taxon>
        <taxon>Pseudomonadati</taxon>
        <taxon>Caldisericota/Cryosericota group</taxon>
        <taxon>Candidatus Cryosericota</taxon>
        <taxon>Candidatus Cryosericia</taxon>
        <taxon>Candidatus Cryosericales</taxon>
        <taxon>Candidatus Cryosericaceae</taxon>
        <taxon>Candidatus Cryosericum</taxon>
    </lineage>
</organism>
<evidence type="ECO:0000259" key="17">
    <source>
        <dbReference type="PROSITE" id="PS51192"/>
    </source>
</evidence>
<evidence type="ECO:0000313" key="20">
    <source>
        <dbReference type="Proteomes" id="UP000266113"/>
    </source>
</evidence>
<proteinExistence type="inferred from homology"/>
<dbReference type="InterPro" id="IPR024759">
    <property type="entry name" value="UvrB_YAD/RRR_dom"/>
</dbReference>
<evidence type="ECO:0000256" key="14">
    <source>
        <dbReference type="RuleBase" id="RU003587"/>
    </source>
</evidence>
<dbReference type="GO" id="GO:0003677">
    <property type="term" value="F:DNA binding"/>
    <property type="evidence" value="ECO:0007669"/>
    <property type="project" value="UniProtKB-UniRule"/>
</dbReference>
<evidence type="ECO:0000256" key="1">
    <source>
        <dbReference type="ARBA" id="ARBA00004496"/>
    </source>
</evidence>
<comment type="similarity">
    <text evidence="2 13 14">Belongs to the UvrB family.</text>
</comment>
<dbReference type="GO" id="GO:0016887">
    <property type="term" value="F:ATP hydrolysis activity"/>
    <property type="evidence" value="ECO:0007669"/>
    <property type="project" value="InterPro"/>
</dbReference>
<keyword evidence="7 13" id="KW-0067">ATP-binding</keyword>
<keyword evidence="5 13" id="KW-0227">DNA damage</keyword>
<dbReference type="PANTHER" id="PTHR24029:SF0">
    <property type="entry name" value="UVRABC SYSTEM PROTEIN B"/>
    <property type="match status" value="1"/>
</dbReference>
<accession>A0A398E3G1</accession>
<feature type="domain" description="UVR" evidence="16">
    <location>
        <begin position="683"/>
        <end position="718"/>
    </location>
</feature>
<keyword evidence="3 13" id="KW-0963">Cytoplasm</keyword>
<dbReference type="InterPro" id="IPR006935">
    <property type="entry name" value="Helicase/UvrB_N"/>
</dbReference>
<dbReference type="PROSITE" id="PS51192">
    <property type="entry name" value="HELICASE_ATP_BIND_1"/>
    <property type="match status" value="1"/>
</dbReference>
<dbReference type="InterPro" id="IPR036876">
    <property type="entry name" value="UVR_dom_sf"/>
</dbReference>
<evidence type="ECO:0000313" key="19">
    <source>
        <dbReference type="EMBL" id="RIE17171.1"/>
    </source>
</evidence>
<keyword evidence="10 13" id="KW-0742">SOS response</keyword>
<dbReference type="SMART" id="SM00487">
    <property type="entry name" value="DEXDc"/>
    <property type="match status" value="1"/>
</dbReference>